<dbReference type="Gene3D" id="2.40.50.180">
    <property type="entry name" value="CheA-289, Domain 4"/>
    <property type="match status" value="1"/>
</dbReference>
<dbReference type="HOGENOM" id="CLU_048995_3_2_2"/>
<name>E1RGW2_METP4</name>
<reference evidence="2 3" key="1">
    <citation type="journal article" date="2010" name="Stand. Genomic Sci.">
        <title>Complete genome sequence of Methanoplanus petrolearius type strain (SEBR 4847).</title>
        <authorList>
            <person name="Brambilla E."/>
            <person name="Djao O.D."/>
            <person name="Daligault H."/>
            <person name="Lapidus A."/>
            <person name="Lucas S."/>
            <person name="Hammon N."/>
            <person name="Nolan M."/>
            <person name="Tice H."/>
            <person name="Cheng J.F."/>
            <person name="Han C."/>
            <person name="Tapia R."/>
            <person name="Goodwin L."/>
            <person name="Pitluck S."/>
            <person name="Liolios K."/>
            <person name="Ivanova N."/>
            <person name="Mavromatis K."/>
            <person name="Mikhailova N."/>
            <person name="Pati A."/>
            <person name="Chen A."/>
            <person name="Palaniappan K."/>
            <person name="Land M."/>
            <person name="Hauser L."/>
            <person name="Chang Y.J."/>
            <person name="Jeffries C.D."/>
            <person name="Rohde M."/>
            <person name="Spring S."/>
            <person name="Sikorski J."/>
            <person name="Goker M."/>
            <person name="Woyke T."/>
            <person name="Bristow J."/>
            <person name="Eisen J.A."/>
            <person name="Markowitz V."/>
            <person name="Hugenholtz P."/>
            <person name="Kyrpides N.C."/>
            <person name="Klenk H.P."/>
        </authorList>
    </citation>
    <scope>NUCLEOTIDE SEQUENCE [LARGE SCALE GENOMIC DNA]</scope>
    <source>
        <strain evidence="3">DSM 11571 / OCM 486 / SEBR 4847</strain>
    </source>
</reference>
<dbReference type="SUPFAM" id="SSF50341">
    <property type="entry name" value="CheW-like"/>
    <property type="match status" value="1"/>
</dbReference>
<dbReference type="PANTHER" id="PTHR22617:SF23">
    <property type="entry name" value="CHEMOTAXIS PROTEIN CHEW"/>
    <property type="match status" value="1"/>
</dbReference>
<dbReference type="KEGG" id="mpi:Mpet_2748"/>
<dbReference type="Gene3D" id="2.30.30.40">
    <property type="entry name" value="SH3 Domains"/>
    <property type="match status" value="1"/>
</dbReference>
<dbReference type="SMART" id="SM00260">
    <property type="entry name" value="CheW"/>
    <property type="match status" value="1"/>
</dbReference>
<dbReference type="InterPro" id="IPR002545">
    <property type="entry name" value="CheW-lke_dom"/>
</dbReference>
<proteinExistence type="predicted"/>
<organism evidence="2 3">
    <name type="scientific">Methanolacinia petrolearia (strain DSM 11571 / OCM 486 / SEBR 4847)</name>
    <name type="common">Methanoplanus petrolearius</name>
    <dbReference type="NCBI Taxonomy" id="679926"/>
    <lineage>
        <taxon>Archaea</taxon>
        <taxon>Methanobacteriati</taxon>
        <taxon>Methanobacteriota</taxon>
        <taxon>Stenosarchaea group</taxon>
        <taxon>Methanomicrobia</taxon>
        <taxon>Methanomicrobiales</taxon>
        <taxon>Methanomicrobiaceae</taxon>
        <taxon>Methanolacinia</taxon>
    </lineage>
</organism>
<dbReference type="GO" id="GO:0005829">
    <property type="term" value="C:cytosol"/>
    <property type="evidence" value="ECO:0007669"/>
    <property type="project" value="TreeGrafter"/>
</dbReference>
<gene>
    <name evidence="2" type="ordered locus">Mpet_2748</name>
</gene>
<accession>E1RGW2</accession>
<keyword evidence="3" id="KW-1185">Reference proteome</keyword>
<dbReference type="InterPro" id="IPR036061">
    <property type="entry name" value="CheW-like_dom_sf"/>
</dbReference>
<evidence type="ECO:0000313" key="2">
    <source>
        <dbReference type="EMBL" id="ADN37491.1"/>
    </source>
</evidence>
<dbReference type="eggNOG" id="arCOG02395">
    <property type="taxonomic scope" value="Archaea"/>
</dbReference>
<dbReference type="PROSITE" id="PS50851">
    <property type="entry name" value="CHEW"/>
    <property type="match status" value="1"/>
</dbReference>
<dbReference type="GO" id="GO:0007165">
    <property type="term" value="P:signal transduction"/>
    <property type="evidence" value="ECO:0007669"/>
    <property type="project" value="InterPro"/>
</dbReference>
<dbReference type="STRING" id="679926.Mpet_2748"/>
<evidence type="ECO:0000259" key="1">
    <source>
        <dbReference type="PROSITE" id="PS50851"/>
    </source>
</evidence>
<dbReference type="InterPro" id="IPR039315">
    <property type="entry name" value="CheW"/>
</dbReference>
<dbReference type="GO" id="GO:0006935">
    <property type="term" value="P:chemotaxis"/>
    <property type="evidence" value="ECO:0007669"/>
    <property type="project" value="InterPro"/>
</dbReference>
<dbReference type="PANTHER" id="PTHR22617">
    <property type="entry name" value="CHEMOTAXIS SENSOR HISTIDINE KINASE-RELATED"/>
    <property type="match status" value="1"/>
</dbReference>
<dbReference type="Proteomes" id="UP000006565">
    <property type="component" value="Chromosome"/>
</dbReference>
<dbReference type="Pfam" id="PF01584">
    <property type="entry name" value="CheW"/>
    <property type="match status" value="1"/>
</dbReference>
<sequence length="163" mass="17690">MVNMAIIDVVQFEIGGTMYALDIQLAREIVEMIPITPIPRAPPHIAGIINLRGEITNILNLNYLMGLQMKDNKENQKIIVLVPEAAGGSNVGMIVDDVRSVLQISDDNIDQMDASMSKETYVKGIIKLGNNESEKKDLVIWIDIAKILSDTLGTGSSGVNSPG</sequence>
<dbReference type="EMBL" id="CP002117">
    <property type="protein sequence ID" value="ADN37491.1"/>
    <property type="molecule type" value="Genomic_DNA"/>
</dbReference>
<evidence type="ECO:0000313" key="3">
    <source>
        <dbReference type="Proteomes" id="UP000006565"/>
    </source>
</evidence>
<dbReference type="AlphaFoldDB" id="E1RGW2"/>
<protein>
    <submittedName>
        <fullName evidence="2">CheW protein</fullName>
    </submittedName>
</protein>
<feature type="domain" description="CheW-like" evidence="1">
    <location>
        <begin position="6"/>
        <end position="153"/>
    </location>
</feature>